<keyword evidence="1" id="KW-0812">Transmembrane</keyword>
<gene>
    <name evidence="2" type="ORF">UFOVP157_55</name>
</gene>
<sequence length="102" mass="11023">MQNERPRESVSEAIIAVQSLLLMLLAIAGMASTDAVTRGFNALTNAQSAAYIITDGAIVTETEQISTERVQAIIQNYELINGCILTIGAIIFVSTVIRILKR</sequence>
<evidence type="ECO:0000256" key="1">
    <source>
        <dbReference type="SAM" id="Phobius"/>
    </source>
</evidence>
<evidence type="ECO:0000313" key="2">
    <source>
        <dbReference type="EMBL" id="CAB5178935.1"/>
    </source>
</evidence>
<protein>
    <submittedName>
        <fullName evidence="2">Uncharacterized protein</fullName>
    </submittedName>
</protein>
<keyword evidence="1" id="KW-1133">Transmembrane helix</keyword>
<keyword evidence="1" id="KW-0472">Membrane</keyword>
<name>A0A6J7WAE8_9CAUD</name>
<reference evidence="2" key="1">
    <citation type="submission" date="2020-05" db="EMBL/GenBank/DDBJ databases">
        <authorList>
            <person name="Chiriac C."/>
            <person name="Salcher M."/>
            <person name="Ghai R."/>
            <person name="Kavagutti S V."/>
        </authorList>
    </citation>
    <scope>NUCLEOTIDE SEQUENCE</scope>
</reference>
<feature type="transmembrane region" description="Helical" evidence="1">
    <location>
        <begin position="12"/>
        <end position="31"/>
    </location>
</feature>
<proteinExistence type="predicted"/>
<accession>A0A6J7WAE8</accession>
<dbReference type="EMBL" id="LR798206">
    <property type="protein sequence ID" value="CAB5178935.1"/>
    <property type="molecule type" value="Genomic_DNA"/>
</dbReference>
<feature type="transmembrane region" description="Helical" evidence="1">
    <location>
        <begin position="79"/>
        <end position="100"/>
    </location>
</feature>
<organism evidence="2">
    <name type="scientific">uncultured Caudovirales phage</name>
    <dbReference type="NCBI Taxonomy" id="2100421"/>
    <lineage>
        <taxon>Viruses</taxon>
        <taxon>Duplodnaviria</taxon>
        <taxon>Heunggongvirae</taxon>
        <taxon>Uroviricota</taxon>
        <taxon>Caudoviricetes</taxon>
        <taxon>Peduoviridae</taxon>
        <taxon>Maltschvirus</taxon>
        <taxon>Maltschvirus maltsch</taxon>
    </lineage>
</organism>